<sequence>MSDGLVFIHTSDFQLGMTRWFLNEEAQSRFDDSRLRAITRLGDLAVETGAEFIVVAGDVFDANALSERTMGRALDAIDALPVPVYLLPGNHDPLVPGAAMEKADERANITVLRDSTPVEHRPGVEIVGAPLLARYASEDLASKAIAGLEPTSSIRILVAHGQTEGRSGDESEVLLSLPKMERALKDGVIDYVALGDTHSAGPVGSSGRIWFSGSPETTDFHDRRENVAGNEVNSGKALVVDIDKHDIEVSEHQVGEWTFEALHWDVADGEDVKHVLAELDAYPEKSRTVVKYSLAGTLGLEATRELEAGLGEREHVFGALFERERIMDLHLEPSDEELEALPITGYARDAMTELITRTADAPAGETAARDAVNLLFRLSKEAN</sequence>
<dbReference type="InterPro" id="IPR004843">
    <property type="entry name" value="Calcineurin-like_PHP"/>
</dbReference>
<proteinExistence type="inferred from homology"/>
<dbReference type="PANTHER" id="PTHR30337">
    <property type="entry name" value="COMPONENT OF ATP-DEPENDENT DSDNA EXONUCLEASE"/>
    <property type="match status" value="1"/>
</dbReference>
<evidence type="ECO:0000256" key="4">
    <source>
        <dbReference type="ARBA" id="ARBA00022801"/>
    </source>
</evidence>
<comment type="similarity">
    <text evidence="1">Belongs to the SbcD family.</text>
</comment>
<keyword evidence="8" id="KW-1185">Reference proteome</keyword>
<keyword evidence="4" id="KW-0378">Hydrolase</keyword>
<evidence type="ECO:0000256" key="5">
    <source>
        <dbReference type="ARBA" id="ARBA00022839"/>
    </source>
</evidence>
<dbReference type="InterPro" id="IPR014577">
    <property type="entry name" value="UCP033093_metalloPase"/>
</dbReference>
<evidence type="ECO:0000256" key="2">
    <source>
        <dbReference type="ARBA" id="ARBA00013365"/>
    </source>
</evidence>
<dbReference type="InterPro" id="IPR050535">
    <property type="entry name" value="DNA_Repair-Maintenance_Comp"/>
</dbReference>
<dbReference type="CDD" id="cd00840">
    <property type="entry name" value="MPP_Mre11_N"/>
    <property type="match status" value="1"/>
</dbReference>
<dbReference type="RefSeq" id="WP_102724524.1">
    <property type="nucleotide sequence ID" value="NZ_PNHG01000023.1"/>
</dbReference>
<dbReference type="Gene3D" id="3.60.21.10">
    <property type="match status" value="1"/>
</dbReference>
<dbReference type="GO" id="GO:0004527">
    <property type="term" value="F:exonuclease activity"/>
    <property type="evidence" value="ECO:0007669"/>
    <property type="project" value="UniProtKB-KW"/>
</dbReference>
<dbReference type="Pfam" id="PF00149">
    <property type="entry name" value="Metallophos"/>
    <property type="match status" value="1"/>
</dbReference>
<dbReference type="EMBL" id="PNHG01000023">
    <property type="protein sequence ID" value="PMC63584.1"/>
    <property type="molecule type" value="Genomic_DNA"/>
</dbReference>
<accession>A0A2N6T2S3</accession>
<evidence type="ECO:0000256" key="3">
    <source>
        <dbReference type="ARBA" id="ARBA00022722"/>
    </source>
</evidence>
<organism evidence="7 8">
    <name type="scientific">Corynebacterium tuscaniense</name>
    <dbReference type="NCBI Taxonomy" id="302449"/>
    <lineage>
        <taxon>Bacteria</taxon>
        <taxon>Bacillati</taxon>
        <taxon>Actinomycetota</taxon>
        <taxon>Actinomycetes</taxon>
        <taxon>Mycobacteriales</taxon>
        <taxon>Corynebacteriaceae</taxon>
        <taxon>Corynebacterium</taxon>
    </lineage>
</organism>
<evidence type="ECO:0000259" key="6">
    <source>
        <dbReference type="Pfam" id="PF00149"/>
    </source>
</evidence>
<reference evidence="7 8" key="1">
    <citation type="submission" date="2017-09" db="EMBL/GenBank/DDBJ databases">
        <title>Bacterial strain isolated from the female urinary microbiota.</title>
        <authorList>
            <person name="Thomas-White K."/>
            <person name="Kumar N."/>
            <person name="Forster S."/>
            <person name="Putonti C."/>
            <person name="Lawley T."/>
            <person name="Wolfe A.J."/>
        </authorList>
    </citation>
    <scope>NUCLEOTIDE SEQUENCE [LARGE SCALE GENOMIC DNA]</scope>
    <source>
        <strain evidence="7 8">UMB0792</strain>
    </source>
</reference>
<dbReference type="InterPro" id="IPR029052">
    <property type="entry name" value="Metallo-depent_PP-like"/>
</dbReference>
<protein>
    <recommendedName>
        <fullName evidence="2">Nuclease SbcCD subunit D</fullName>
    </recommendedName>
</protein>
<evidence type="ECO:0000313" key="8">
    <source>
        <dbReference type="Proteomes" id="UP000235836"/>
    </source>
</evidence>
<dbReference type="Proteomes" id="UP000235836">
    <property type="component" value="Unassembled WGS sequence"/>
</dbReference>
<keyword evidence="5 7" id="KW-0269">Exonuclease</keyword>
<gene>
    <name evidence="7" type="ORF">CJ203_10310</name>
</gene>
<evidence type="ECO:0000256" key="1">
    <source>
        <dbReference type="ARBA" id="ARBA00010555"/>
    </source>
</evidence>
<keyword evidence="3" id="KW-0540">Nuclease</keyword>
<name>A0A2N6T2S3_9CORY</name>
<dbReference type="PANTHER" id="PTHR30337:SF0">
    <property type="entry name" value="NUCLEASE SBCCD SUBUNIT D"/>
    <property type="match status" value="1"/>
</dbReference>
<dbReference type="PIRSF" id="PIRSF033093">
    <property type="entry name" value="UCP_ML1119"/>
    <property type="match status" value="1"/>
</dbReference>
<comment type="caution">
    <text evidence="7">The sequence shown here is derived from an EMBL/GenBank/DDBJ whole genome shotgun (WGS) entry which is preliminary data.</text>
</comment>
<dbReference type="InterPro" id="IPR041796">
    <property type="entry name" value="Mre11_N"/>
</dbReference>
<dbReference type="SUPFAM" id="SSF56300">
    <property type="entry name" value="Metallo-dependent phosphatases"/>
    <property type="match status" value="1"/>
</dbReference>
<feature type="domain" description="Calcineurin-like phosphoesterase" evidence="6">
    <location>
        <begin position="7"/>
        <end position="199"/>
    </location>
</feature>
<evidence type="ECO:0000313" key="7">
    <source>
        <dbReference type="EMBL" id="PMC63584.1"/>
    </source>
</evidence>
<dbReference type="AlphaFoldDB" id="A0A2N6T2S3"/>